<feature type="coiled-coil region" evidence="5">
    <location>
        <begin position="548"/>
        <end position="575"/>
    </location>
</feature>
<keyword evidence="10" id="KW-1185">Reference proteome</keyword>
<evidence type="ECO:0000313" key="9">
    <source>
        <dbReference type="EMBL" id="VEU35662.1"/>
    </source>
</evidence>
<dbReference type="Gene3D" id="1.20.120.560">
    <property type="entry name" value="alix/aip1 in complex with the ypdl late domain"/>
    <property type="match status" value="1"/>
</dbReference>
<keyword evidence="3" id="KW-0963">Cytoplasm</keyword>
<dbReference type="GO" id="GO:0005768">
    <property type="term" value="C:endosome"/>
    <property type="evidence" value="ECO:0007669"/>
    <property type="project" value="UniProtKB-SubCell"/>
</dbReference>
<dbReference type="EMBL" id="CAACVS010000065">
    <property type="protein sequence ID" value="VEU35662.1"/>
    <property type="molecule type" value="Genomic_DNA"/>
</dbReference>
<dbReference type="Pfam" id="PF03097">
    <property type="entry name" value="BRO1"/>
    <property type="match status" value="1"/>
</dbReference>
<dbReference type="InterPro" id="IPR004328">
    <property type="entry name" value="BRO1_dom"/>
</dbReference>
<dbReference type="PROSITE" id="PS50030">
    <property type="entry name" value="UBA"/>
    <property type="match status" value="1"/>
</dbReference>
<dbReference type="Proteomes" id="UP000291116">
    <property type="component" value="Unassembled WGS sequence"/>
</dbReference>
<proteinExistence type="predicted"/>
<protein>
    <recommendedName>
        <fullName evidence="11">UBA domain-containing protein</fullName>
    </recommendedName>
</protein>
<keyword evidence="5" id="KW-0175">Coiled coil</keyword>
<dbReference type="InterPro" id="IPR015940">
    <property type="entry name" value="UBA"/>
</dbReference>
<dbReference type="Gene3D" id="1.10.8.10">
    <property type="entry name" value="DNA helicase RuvA subunit, C-terminal domain"/>
    <property type="match status" value="1"/>
</dbReference>
<feature type="region of interest" description="Disordered" evidence="6">
    <location>
        <begin position="858"/>
        <end position="878"/>
    </location>
</feature>
<keyword evidence="4" id="KW-0967">Endosome</keyword>
<evidence type="ECO:0000313" key="10">
    <source>
        <dbReference type="Proteomes" id="UP000291116"/>
    </source>
</evidence>
<feature type="domain" description="UBA" evidence="7">
    <location>
        <begin position="891"/>
        <end position="931"/>
    </location>
</feature>
<dbReference type="Gene3D" id="1.20.140.50">
    <property type="entry name" value="alix/aip1 like domains"/>
    <property type="match status" value="1"/>
</dbReference>
<gene>
    <name evidence="9" type="ORF">PSNMU_V1.4_AUG-EV-PASAV3_0024070</name>
</gene>
<evidence type="ECO:0000259" key="8">
    <source>
        <dbReference type="PROSITE" id="PS51180"/>
    </source>
</evidence>
<reference evidence="9 10" key="1">
    <citation type="submission" date="2019-01" db="EMBL/GenBank/DDBJ databases">
        <authorList>
            <person name="Ferrante I. M."/>
        </authorList>
    </citation>
    <scope>NUCLEOTIDE SEQUENCE [LARGE SCALE GENOMIC DNA]</scope>
    <source>
        <strain evidence="9 10">B856</strain>
    </source>
</reference>
<dbReference type="InterPro" id="IPR038499">
    <property type="entry name" value="BRO1_sf"/>
</dbReference>
<evidence type="ECO:0000256" key="1">
    <source>
        <dbReference type="ARBA" id="ARBA00004177"/>
    </source>
</evidence>
<evidence type="ECO:0000256" key="6">
    <source>
        <dbReference type="SAM" id="MobiDB-lite"/>
    </source>
</evidence>
<dbReference type="PANTHER" id="PTHR23030">
    <property type="entry name" value="PCD6 INTERACTING PROTEIN-RELATED"/>
    <property type="match status" value="1"/>
</dbReference>
<evidence type="ECO:0000256" key="5">
    <source>
        <dbReference type="SAM" id="Coils"/>
    </source>
</evidence>
<dbReference type="SMART" id="SM01041">
    <property type="entry name" value="BRO1"/>
    <property type="match status" value="1"/>
</dbReference>
<dbReference type="PANTHER" id="PTHR23030:SF30">
    <property type="entry name" value="TYROSINE-PROTEIN PHOSPHATASE NON-RECEPTOR TYPE 23"/>
    <property type="match status" value="1"/>
</dbReference>
<dbReference type="Gene3D" id="1.25.40.280">
    <property type="entry name" value="alix/aip1 like domains"/>
    <property type="match status" value="1"/>
</dbReference>
<feature type="compositionally biased region" description="Low complexity" evidence="6">
    <location>
        <begin position="858"/>
        <end position="867"/>
    </location>
</feature>
<dbReference type="Pfam" id="PF13949">
    <property type="entry name" value="ALIX_LYPXL_bnd"/>
    <property type="match status" value="1"/>
</dbReference>
<comment type="subcellular location">
    <subcellularLocation>
        <location evidence="2">Cytoplasm</location>
    </subcellularLocation>
    <subcellularLocation>
        <location evidence="1">Endosome</location>
    </subcellularLocation>
</comment>
<dbReference type="GO" id="GO:0043328">
    <property type="term" value="P:protein transport to vacuole involved in ubiquitin-dependent protein catabolic process via the multivesicular body sorting pathway"/>
    <property type="evidence" value="ECO:0007669"/>
    <property type="project" value="TreeGrafter"/>
</dbReference>
<accession>A0A448Z0U2</accession>
<dbReference type="CDD" id="cd14270">
    <property type="entry name" value="UBA"/>
    <property type="match status" value="1"/>
</dbReference>
<evidence type="ECO:0000256" key="2">
    <source>
        <dbReference type="ARBA" id="ARBA00004496"/>
    </source>
</evidence>
<evidence type="ECO:0000256" key="4">
    <source>
        <dbReference type="ARBA" id="ARBA00022753"/>
    </source>
</evidence>
<sequence>METPFLSALPPRLPSPENDLAGMLGSWIDNCPSLGLSSSHCRGDLDAIGALRMGIATRLSELSDSKDDAFENGPSDVTITIDMLHEYYHYLLECEQHGMVLDSGGRGGSSPSKFLALEWESGVVTMGPFKIQTSTSLELERANIIWNLAALEARQASTQTLTTKLGWAKASESLQNAARWLVHALALLQEHAKSQQQYQNPQHADMSPTFIRFWQALLLAQAQHCIYESVTGAHIRRPGHVLASKLAVATAALYNDVELIFEKDTQLPAPVLLPWSDLAQRWAYFARAWCVQMRCKAEYHKSQEDRNKMSYGHELARLQVAHQHASICQALCDEPSISSSTTLAKLSVVVDDTMELLQNRIDMIRRENHEQHSQAIPGTHELVEIRGRNVVNAEEPLSNLLRQKVTRPIFQENVNIPFDSGSVPSIDDDNVKKMSATKSKNLSPTSSASITSPLFAEMKKPFVQIVAPRVQTYVEVFQSSMNEIISQIAKESEEKTELARQALNEKNLPHSLTAYQQEISGGGLPNDLWQRVYVIQKEDRVVKLKLDLWVLKEEAESARKTYENIKSQLDFHEETDRKFREENSEFEGPDPKDIQRIFRERLETFGTYLSTAQEGESTLFQRLEQLDIEPKYKLLQFSKSQLDHLLPAARENTVSSMIFDTRKLSALWTELSALFQERDDLLTMFRNEFESYDIVAALEARVDSKSGTDQDYLEATKSAQQPFDGLRYKLQNNFKRQQGLLNSILSLNEAFMNARERTTNSQSADLCIVMIEDAIEEINQLSTHLKEGKNFYSVVIPNMDKLKREVGDSLTKLAVDRFDYEDKVRRASQEEKDALMAKNLSSQTAAIQVPTAATSSAACRSSPSNASTSELPQANQQSVAASASSARAMRNVDDGKVAKLVAMGFDAETVVAALEKHDDNLDNAVNELLSC</sequence>
<evidence type="ECO:0008006" key="11">
    <source>
        <dbReference type="Google" id="ProtNLM"/>
    </source>
</evidence>
<organism evidence="9 10">
    <name type="scientific">Pseudo-nitzschia multistriata</name>
    <dbReference type="NCBI Taxonomy" id="183589"/>
    <lineage>
        <taxon>Eukaryota</taxon>
        <taxon>Sar</taxon>
        <taxon>Stramenopiles</taxon>
        <taxon>Ochrophyta</taxon>
        <taxon>Bacillariophyta</taxon>
        <taxon>Bacillariophyceae</taxon>
        <taxon>Bacillariophycidae</taxon>
        <taxon>Bacillariales</taxon>
        <taxon>Bacillariaceae</taxon>
        <taxon>Pseudo-nitzschia</taxon>
    </lineage>
</organism>
<dbReference type="InterPro" id="IPR009060">
    <property type="entry name" value="UBA-like_sf"/>
</dbReference>
<dbReference type="OrthoDB" id="2141925at2759"/>
<feature type="domain" description="BRO1" evidence="8">
    <location>
        <begin position="7"/>
        <end position="503"/>
    </location>
</feature>
<dbReference type="SUPFAM" id="SSF46934">
    <property type="entry name" value="UBA-like"/>
    <property type="match status" value="1"/>
</dbReference>
<dbReference type="AlphaFoldDB" id="A0A448Z0U2"/>
<evidence type="ECO:0000256" key="3">
    <source>
        <dbReference type="ARBA" id="ARBA00022490"/>
    </source>
</evidence>
<dbReference type="InterPro" id="IPR025304">
    <property type="entry name" value="ALIX_V_dom"/>
</dbReference>
<dbReference type="SMART" id="SM00165">
    <property type="entry name" value="UBA"/>
    <property type="match status" value="1"/>
</dbReference>
<evidence type="ECO:0000259" key="7">
    <source>
        <dbReference type="PROSITE" id="PS50030"/>
    </source>
</evidence>
<dbReference type="PROSITE" id="PS51180">
    <property type="entry name" value="BRO1"/>
    <property type="match status" value="1"/>
</dbReference>
<name>A0A448Z0U2_9STRA</name>